<reference evidence="5" key="1">
    <citation type="journal article" date="2016" name="Nat. Genet.">
        <title>A high-quality carrot genome assembly provides new insights into carotenoid accumulation and asterid genome evolution.</title>
        <authorList>
            <person name="Iorizzo M."/>
            <person name="Ellison S."/>
            <person name="Senalik D."/>
            <person name="Zeng P."/>
            <person name="Satapoomin P."/>
            <person name="Huang J."/>
            <person name="Bowman M."/>
            <person name="Iovene M."/>
            <person name="Sanseverino W."/>
            <person name="Cavagnaro P."/>
            <person name="Yildiz M."/>
            <person name="Macko-Podgorni A."/>
            <person name="Moranska E."/>
            <person name="Grzebelus E."/>
            <person name="Grzebelus D."/>
            <person name="Ashrafi H."/>
            <person name="Zheng Z."/>
            <person name="Cheng S."/>
            <person name="Spooner D."/>
            <person name="Van Deynze A."/>
            <person name="Simon P."/>
        </authorList>
    </citation>
    <scope>NUCLEOTIDE SEQUENCE [LARGE SCALE GENOMIC DNA]</scope>
    <source>
        <tissue evidence="5">Leaf</tissue>
    </source>
</reference>
<comment type="subcellular location">
    <subcellularLocation>
        <location evidence="1">Membrane</location>
        <topology evidence="1">Single-pass membrane protein</topology>
    </subcellularLocation>
</comment>
<dbReference type="STRING" id="79200.A0A165AB85"/>
<gene>
    <name evidence="5" type="ORF">DCAR_015402</name>
</gene>
<dbReference type="GO" id="GO:0030247">
    <property type="term" value="F:polysaccharide binding"/>
    <property type="evidence" value="ECO:0007669"/>
    <property type="project" value="InterPro"/>
</dbReference>
<feature type="domain" description="Wall-associated receptor kinase galacturonan-binding" evidence="4">
    <location>
        <begin position="53"/>
        <end position="110"/>
    </location>
</feature>
<accession>A0A165AB85</accession>
<evidence type="ECO:0000256" key="2">
    <source>
        <dbReference type="ARBA" id="ARBA00022729"/>
    </source>
</evidence>
<dbReference type="PANTHER" id="PTHR33491">
    <property type="entry name" value="OSJNBA0016N04.9 PROTEIN"/>
    <property type="match status" value="1"/>
</dbReference>
<dbReference type="OMA" id="TISACWR"/>
<dbReference type="AlphaFoldDB" id="A0A165AB85"/>
<keyword evidence="2 3" id="KW-0732">Signal</keyword>
<evidence type="ECO:0000259" key="4">
    <source>
        <dbReference type="Pfam" id="PF13947"/>
    </source>
</evidence>
<dbReference type="EMBL" id="LNRQ01000004">
    <property type="protein sequence ID" value="KZM97236.1"/>
    <property type="molecule type" value="Genomic_DNA"/>
</dbReference>
<dbReference type="Gramene" id="KZM97236">
    <property type="protein sequence ID" value="KZM97236"/>
    <property type="gene ID" value="DCAR_015402"/>
</dbReference>
<proteinExistence type="predicted"/>
<dbReference type="Pfam" id="PF13947">
    <property type="entry name" value="GUB_WAK_bind"/>
    <property type="match status" value="1"/>
</dbReference>
<comment type="caution">
    <text evidence="5">The sequence shown here is derived from an EMBL/GenBank/DDBJ whole genome shotgun (WGS) entry which is preliminary data.</text>
</comment>
<name>A0A165AB85_DAUCS</name>
<evidence type="ECO:0000256" key="3">
    <source>
        <dbReference type="SAM" id="SignalP"/>
    </source>
</evidence>
<dbReference type="Gene3D" id="2.10.25.10">
    <property type="entry name" value="Laminin"/>
    <property type="match status" value="1"/>
</dbReference>
<feature type="chain" id="PRO_5007855248" description="Wall-associated receptor kinase galacturonan-binding domain-containing protein" evidence="3">
    <location>
        <begin position="18"/>
        <end position="324"/>
    </location>
</feature>
<sequence length="324" mass="35198">MQLLLLLLLTLQHFCSGLKAQELITTVTFNVTFNITDDNHSILNAETITKPGCPKKCGNLTVPYPFGIVSTGLSCSKDPSLDITCNTSTNPPKAFIKTSNLEVYDISNTELRILNLMAYSCYDSDGLLTGGQTTATGLGGTSYMFSSANALTVVGCDDYAYLFNAPNTTLPKGCLSTCQHIEEAVEDDCTGTGCCQISINLQQYYGLQLGSFSNHTNLSSSNNCGYTFLGERSRFKFQGISDLDDPNFLHRTMANVPVVLDWVIENKTCSEASKDLDSYACIHPNSDCVNMSRSGVFQGYRCTCKNGYKGNPYISPGCEGNQPT</sequence>
<feature type="signal peptide" evidence="3">
    <location>
        <begin position="1"/>
        <end position="17"/>
    </location>
</feature>
<dbReference type="InterPro" id="IPR025287">
    <property type="entry name" value="WAK_GUB"/>
</dbReference>
<dbReference type="GO" id="GO:0016020">
    <property type="term" value="C:membrane"/>
    <property type="evidence" value="ECO:0007669"/>
    <property type="project" value="UniProtKB-SubCell"/>
</dbReference>
<evidence type="ECO:0000256" key="1">
    <source>
        <dbReference type="ARBA" id="ARBA00004167"/>
    </source>
</evidence>
<organism evidence="5">
    <name type="scientific">Daucus carota subsp. sativus</name>
    <name type="common">Carrot</name>
    <dbReference type="NCBI Taxonomy" id="79200"/>
    <lineage>
        <taxon>Eukaryota</taxon>
        <taxon>Viridiplantae</taxon>
        <taxon>Streptophyta</taxon>
        <taxon>Embryophyta</taxon>
        <taxon>Tracheophyta</taxon>
        <taxon>Spermatophyta</taxon>
        <taxon>Magnoliopsida</taxon>
        <taxon>eudicotyledons</taxon>
        <taxon>Gunneridae</taxon>
        <taxon>Pentapetalae</taxon>
        <taxon>asterids</taxon>
        <taxon>campanulids</taxon>
        <taxon>Apiales</taxon>
        <taxon>Apiaceae</taxon>
        <taxon>Apioideae</taxon>
        <taxon>Scandiceae</taxon>
        <taxon>Daucinae</taxon>
        <taxon>Daucus</taxon>
        <taxon>Daucus sect. Daucus</taxon>
    </lineage>
</organism>
<protein>
    <recommendedName>
        <fullName evidence="4">Wall-associated receptor kinase galacturonan-binding domain-containing protein</fullName>
    </recommendedName>
</protein>
<evidence type="ECO:0000313" key="5">
    <source>
        <dbReference type="EMBL" id="KZM97236.1"/>
    </source>
</evidence>